<reference evidence="2 3" key="2">
    <citation type="submission" date="2023-11" db="EMBL/GenBank/DDBJ databases">
        <authorList>
            <person name="Lara A.C."/>
            <person name="Chronakova A."/>
        </authorList>
    </citation>
    <scope>NUCLEOTIDE SEQUENCE [LARGE SCALE GENOMIC DNA]</scope>
    <source>
        <strain evidence="2 3">BCCO 10_0061</strain>
    </source>
</reference>
<keyword evidence="3" id="KW-1185">Reference proteome</keyword>
<feature type="transmembrane region" description="Helical" evidence="1">
    <location>
        <begin position="42"/>
        <end position="62"/>
    </location>
</feature>
<evidence type="ECO:0000256" key="1">
    <source>
        <dbReference type="SAM" id="Phobius"/>
    </source>
</evidence>
<feature type="transmembrane region" description="Helical" evidence="1">
    <location>
        <begin position="15"/>
        <end position="36"/>
    </location>
</feature>
<evidence type="ECO:0000313" key="2">
    <source>
        <dbReference type="EMBL" id="MDX8141432.1"/>
    </source>
</evidence>
<proteinExistence type="predicted"/>
<sequence length="202" mass="20984">MTTTELATRGIWQSWFRWTTAGEFAGFLAPALVGALTSSAELLVLAGVIEGAVLGAAQAAVLRRVLRAPQSWDWIGATAIAAGFAWAVAMIAVHNGERLNSLPLVVLLPLAAVAGTGVLLSIGVAQWFVLRVHVHRSHIWVLANALAWSVGLGVFFAVATPLWQAGQPPALIALIGAFAGLLMAATMAAITGAALVHLVKRG</sequence>
<name>A0ABU4UPL6_9PSEU</name>
<feature type="transmembrane region" description="Helical" evidence="1">
    <location>
        <begin position="141"/>
        <end position="164"/>
    </location>
</feature>
<feature type="transmembrane region" description="Helical" evidence="1">
    <location>
        <begin position="74"/>
        <end position="93"/>
    </location>
</feature>
<organism evidence="2 3">
    <name type="scientific">Lentzea sokolovensis</name>
    <dbReference type="NCBI Taxonomy" id="3095429"/>
    <lineage>
        <taxon>Bacteria</taxon>
        <taxon>Bacillati</taxon>
        <taxon>Actinomycetota</taxon>
        <taxon>Actinomycetes</taxon>
        <taxon>Pseudonocardiales</taxon>
        <taxon>Pseudonocardiaceae</taxon>
        <taxon>Lentzea</taxon>
    </lineage>
</organism>
<accession>A0ABU4UPL6</accession>
<feature type="transmembrane region" description="Helical" evidence="1">
    <location>
        <begin position="170"/>
        <end position="199"/>
    </location>
</feature>
<keyword evidence="1" id="KW-0472">Membrane</keyword>
<evidence type="ECO:0000313" key="3">
    <source>
        <dbReference type="Proteomes" id="UP001285352"/>
    </source>
</evidence>
<dbReference type="Proteomes" id="UP001285352">
    <property type="component" value="Unassembled WGS sequence"/>
</dbReference>
<keyword evidence="1" id="KW-1133">Transmembrane helix</keyword>
<feature type="transmembrane region" description="Helical" evidence="1">
    <location>
        <begin position="105"/>
        <end position="129"/>
    </location>
</feature>
<comment type="caution">
    <text evidence="2">The sequence shown here is derived from an EMBL/GenBank/DDBJ whole genome shotgun (WGS) entry which is preliminary data.</text>
</comment>
<gene>
    <name evidence="2" type="ORF">SK854_04860</name>
</gene>
<dbReference type="EMBL" id="JAXAVU010000002">
    <property type="protein sequence ID" value="MDX8141432.1"/>
    <property type="molecule type" value="Genomic_DNA"/>
</dbReference>
<dbReference type="RefSeq" id="WP_319973759.1">
    <property type="nucleotide sequence ID" value="NZ_JAXAVU010000002.1"/>
</dbReference>
<protein>
    <submittedName>
        <fullName evidence="2">Uncharacterized protein</fullName>
    </submittedName>
</protein>
<reference evidence="2 3" key="1">
    <citation type="submission" date="2023-11" db="EMBL/GenBank/DDBJ databases">
        <title>Lentzea sokolovensis, sp. nov., Lentzea kristufkii, sp. nov., and Lentzea miocenensis, sp. nov., rare actinobacteria from Sokolov Coal Basin, Miocene lacustrine sediment, Czech Republic.</title>
        <authorList>
            <person name="Lara A."/>
            <person name="Kotroba L."/>
            <person name="Nouioui I."/>
            <person name="Neumann-Schaal M."/>
            <person name="Mast Y."/>
            <person name="Chronakova A."/>
        </authorList>
    </citation>
    <scope>NUCLEOTIDE SEQUENCE [LARGE SCALE GENOMIC DNA]</scope>
    <source>
        <strain evidence="2 3">BCCO 10_0061</strain>
    </source>
</reference>
<keyword evidence="1" id="KW-0812">Transmembrane</keyword>